<feature type="domain" description="DUF4424" evidence="2">
    <location>
        <begin position="33"/>
        <end position="343"/>
    </location>
</feature>
<dbReference type="AlphaFoldDB" id="A0A6A7Y3B6"/>
<evidence type="ECO:0000256" key="1">
    <source>
        <dbReference type="SAM" id="SignalP"/>
    </source>
</evidence>
<organism evidence="3 4">
    <name type="scientific">Segnochrobactrum spirostomi</name>
    <dbReference type="NCBI Taxonomy" id="2608987"/>
    <lineage>
        <taxon>Bacteria</taxon>
        <taxon>Pseudomonadati</taxon>
        <taxon>Pseudomonadota</taxon>
        <taxon>Alphaproteobacteria</taxon>
        <taxon>Hyphomicrobiales</taxon>
        <taxon>Segnochrobactraceae</taxon>
        <taxon>Segnochrobactrum</taxon>
    </lineage>
</organism>
<feature type="chain" id="PRO_5025372718" evidence="1">
    <location>
        <begin position="34"/>
        <end position="351"/>
    </location>
</feature>
<gene>
    <name evidence="3" type="ORF">F0357_06055</name>
</gene>
<name>A0A6A7Y3B6_9HYPH</name>
<feature type="signal peptide" evidence="1">
    <location>
        <begin position="1"/>
        <end position="33"/>
    </location>
</feature>
<keyword evidence="1" id="KW-0732">Signal</keyword>
<dbReference type="InterPro" id="IPR025538">
    <property type="entry name" value="DUF4424"/>
</dbReference>
<dbReference type="Gene3D" id="2.60.40.3680">
    <property type="match status" value="1"/>
</dbReference>
<accession>A0A6A7Y3B6</accession>
<dbReference type="EMBL" id="VWNA01000001">
    <property type="protein sequence ID" value="MQT12232.1"/>
    <property type="molecule type" value="Genomic_DNA"/>
</dbReference>
<dbReference type="Pfam" id="PF14415">
    <property type="entry name" value="DUF4424"/>
    <property type="match status" value="1"/>
</dbReference>
<sequence>MDMTTMRSRALWRAARAFAVAFGVLAAAPVAHANDTTAALAAGGLVYVINESVAMQSEDLSISEDAVRVHYVFKNTTDADVKLLVAFPMPDVTIAPETNISIPVRDADNFLAFETKVDGAPVETAMEQRVFALGIDRTALLRARGVPLAPFREETQAALDKLPPAAWDEFIGMGLAFVDEYDAGKGMERHLSPLWTLKTTYYWTQAFPAGKEVVVDHAYRPSVGLSAGTLIGLDLHDNPWALEAQRAEMDLFCVEPSLLASLQRAAKQADPPSGPPFSDARIEYVLKTGANWNGPIGSFTLTVDKGAPENLVSFCGDGVKKIAPTRFQMKATDFYPARDLGVLILKPYPKP</sequence>
<dbReference type="Proteomes" id="UP000332515">
    <property type="component" value="Unassembled WGS sequence"/>
</dbReference>
<protein>
    <submittedName>
        <fullName evidence="3">DUF4424 domain-containing protein</fullName>
    </submittedName>
</protein>
<evidence type="ECO:0000313" key="3">
    <source>
        <dbReference type="EMBL" id="MQT12232.1"/>
    </source>
</evidence>
<reference evidence="3 4" key="1">
    <citation type="submission" date="2019-09" db="EMBL/GenBank/DDBJ databases">
        <title>Segnochrobactrum spirostomi gen. nov., sp. nov., isolated from the ciliate Spirostomum cf. yagiui and description of a novel family, Segnochrobactraceae fam. nov. within the order Rhizobiales of the class Alphaproteobacteria.</title>
        <authorList>
            <person name="Akter S."/>
            <person name="Shazib S.U.A."/>
            <person name="Shin M.K."/>
        </authorList>
    </citation>
    <scope>NUCLEOTIDE SEQUENCE [LARGE SCALE GENOMIC DNA]</scope>
    <source>
        <strain evidence="3 4">Sp-1</strain>
    </source>
</reference>
<proteinExistence type="predicted"/>
<keyword evidence="4" id="KW-1185">Reference proteome</keyword>
<evidence type="ECO:0000259" key="2">
    <source>
        <dbReference type="Pfam" id="PF14415"/>
    </source>
</evidence>
<comment type="caution">
    <text evidence="3">The sequence shown here is derived from an EMBL/GenBank/DDBJ whole genome shotgun (WGS) entry which is preliminary data.</text>
</comment>
<evidence type="ECO:0000313" key="4">
    <source>
        <dbReference type="Proteomes" id="UP000332515"/>
    </source>
</evidence>